<dbReference type="NCBIfam" id="TIGR02937">
    <property type="entry name" value="sigma70-ECF"/>
    <property type="match status" value="1"/>
</dbReference>
<dbReference type="RefSeq" id="WP_021329506.1">
    <property type="nucleotide sequence ID" value="NZ_AUZJ01000009.1"/>
</dbReference>
<dbReference type="InterPro" id="IPR014284">
    <property type="entry name" value="RNA_pol_sigma-70_dom"/>
</dbReference>
<dbReference type="SUPFAM" id="SSF88946">
    <property type="entry name" value="Sigma2 domain of RNA polymerase sigma factors"/>
    <property type="match status" value="1"/>
</dbReference>
<dbReference type="Gene3D" id="1.10.1740.10">
    <property type="match status" value="1"/>
</dbReference>
<dbReference type="Pfam" id="PF08281">
    <property type="entry name" value="Sigma70_r4_2"/>
    <property type="match status" value="1"/>
</dbReference>
<dbReference type="GO" id="GO:0003677">
    <property type="term" value="F:DNA binding"/>
    <property type="evidence" value="ECO:0007669"/>
    <property type="project" value="UniProtKB-KW"/>
</dbReference>
<reference evidence="10 11" key="1">
    <citation type="submission" date="2013-08" db="EMBL/GenBank/DDBJ databases">
        <authorList>
            <person name="Durkin A.S."/>
            <person name="Haft D.R."/>
            <person name="McCorrison J."/>
            <person name="Torralba M."/>
            <person name="Gillis M."/>
            <person name="Haft D.H."/>
            <person name="Methe B."/>
            <person name="Sutton G."/>
            <person name="Nelson K.E."/>
        </authorList>
    </citation>
    <scope>NUCLEOTIDE SEQUENCE [LARGE SCALE GENOMIC DNA]</scope>
    <source>
        <strain evidence="9 11">ATCC 35536</strain>
        <strain evidence="8 10">VPI DR56BR1116</strain>
    </source>
</reference>
<organism evidence="8 10">
    <name type="scientific">Treponema socranskii subsp. socranskii VPI DR56BR1116 = ATCC 35536</name>
    <dbReference type="NCBI Taxonomy" id="1125725"/>
    <lineage>
        <taxon>Bacteria</taxon>
        <taxon>Pseudomonadati</taxon>
        <taxon>Spirochaetota</taxon>
        <taxon>Spirochaetia</taxon>
        <taxon>Spirochaetales</taxon>
        <taxon>Treponemataceae</taxon>
        <taxon>Treponema</taxon>
    </lineage>
</organism>
<dbReference type="GO" id="GO:0016987">
    <property type="term" value="F:sigma factor activity"/>
    <property type="evidence" value="ECO:0007669"/>
    <property type="project" value="UniProtKB-KW"/>
</dbReference>
<evidence type="ECO:0000313" key="11">
    <source>
        <dbReference type="Proteomes" id="UP000016646"/>
    </source>
</evidence>
<keyword evidence="5" id="KW-0804">Transcription</keyword>
<dbReference type="InterPro" id="IPR036388">
    <property type="entry name" value="WH-like_DNA-bd_sf"/>
</dbReference>
<dbReference type="InterPro" id="IPR013324">
    <property type="entry name" value="RNA_pol_sigma_r3/r4-like"/>
</dbReference>
<dbReference type="InterPro" id="IPR013249">
    <property type="entry name" value="RNA_pol_sigma70_r4_t2"/>
</dbReference>
<dbReference type="AlphaFoldDB" id="U1GUN8"/>
<evidence type="ECO:0000313" key="10">
    <source>
        <dbReference type="Proteomes" id="UP000016412"/>
    </source>
</evidence>
<gene>
    <name evidence="9" type="ORF">HMPREF0860_0085</name>
    <name evidence="8" type="ORF">HMPREF1325_2333</name>
</gene>
<dbReference type="Proteomes" id="UP000016646">
    <property type="component" value="Unassembled WGS sequence"/>
</dbReference>
<evidence type="ECO:0000259" key="6">
    <source>
        <dbReference type="Pfam" id="PF04542"/>
    </source>
</evidence>
<comment type="similarity">
    <text evidence="1">Belongs to the sigma-70 factor family. ECF subfamily.</text>
</comment>
<dbReference type="InterPro" id="IPR039425">
    <property type="entry name" value="RNA_pol_sigma-70-like"/>
</dbReference>
<dbReference type="EMBL" id="AUZJ01000009">
    <property type="protein sequence ID" value="ERF61630.1"/>
    <property type="molecule type" value="Genomic_DNA"/>
</dbReference>
<dbReference type="eggNOG" id="COG1595">
    <property type="taxonomic scope" value="Bacteria"/>
</dbReference>
<keyword evidence="11" id="KW-1185">Reference proteome</keyword>
<evidence type="ECO:0000313" key="8">
    <source>
        <dbReference type="EMBL" id="ERF61630.1"/>
    </source>
</evidence>
<dbReference type="Proteomes" id="UP000016412">
    <property type="component" value="Unassembled WGS sequence"/>
</dbReference>
<dbReference type="STRING" id="1125725.HMPREF1325_2333"/>
<evidence type="ECO:0000256" key="2">
    <source>
        <dbReference type="ARBA" id="ARBA00023015"/>
    </source>
</evidence>
<dbReference type="GO" id="GO:0006352">
    <property type="term" value="P:DNA-templated transcription initiation"/>
    <property type="evidence" value="ECO:0007669"/>
    <property type="project" value="InterPro"/>
</dbReference>
<dbReference type="EMBL" id="AVQI01000050">
    <property type="protein sequence ID" value="ERK02650.1"/>
    <property type="molecule type" value="Genomic_DNA"/>
</dbReference>
<dbReference type="InterPro" id="IPR013325">
    <property type="entry name" value="RNA_pol_sigma_r2"/>
</dbReference>
<feature type="domain" description="RNA polymerase sigma factor 70 region 4 type 2" evidence="7">
    <location>
        <begin position="126"/>
        <end position="176"/>
    </location>
</feature>
<accession>U1GUN8</accession>
<sequence>MFTTVEENQSGSSHPLNAGNPADFKTIYDATMQLLFRISYRVVSDEEAAEDLAHDSLIKANEKELVFPSLNDAKYWLIRVVKNASLNYIKRKGRERKAYQKALYEDHRTAPSGETDVLKAEAAKKAREALAQLPEKLREVLILREYGDLNYKEIGKTLGITEGNVKVRVFRAREQLSKLLGEDDVYLPQ</sequence>
<dbReference type="CDD" id="cd06171">
    <property type="entry name" value="Sigma70_r4"/>
    <property type="match status" value="1"/>
</dbReference>
<keyword evidence="2" id="KW-0805">Transcription regulation</keyword>
<dbReference type="OrthoDB" id="340239at2"/>
<evidence type="ECO:0000259" key="7">
    <source>
        <dbReference type="Pfam" id="PF08281"/>
    </source>
</evidence>
<dbReference type="InterPro" id="IPR007627">
    <property type="entry name" value="RNA_pol_sigma70_r2"/>
</dbReference>
<proteinExistence type="inferred from homology"/>
<evidence type="ECO:0000256" key="3">
    <source>
        <dbReference type="ARBA" id="ARBA00023082"/>
    </source>
</evidence>
<keyword evidence="3" id="KW-0731">Sigma factor</keyword>
<evidence type="ECO:0000256" key="1">
    <source>
        <dbReference type="ARBA" id="ARBA00010641"/>
    </source>
</evidence>
<evidence type="ECO:0000256" key="4">
    <source>
        <dbReference type="ARBA" id="ARBA00023125"/>
    </source>
</evidence>
<dbReference type="Pfam" id="PF04542">
    <property type="entry name" value="Sigma70_r2"/>
    <property type="match status" value="1"/>
</dbReference>
<dbReference type="PANTHER" id="PTHR43133:SF8">
    <property type="entry name" value="RNA POLYMERASE SIGMA FACTOR HI_1459-RELATED"/>
    <property type="match status" value="1"/>
</dbReference>
<name>U1GUN8_TRESO</name>
<protein>
    <submittedName>
        <fullName evidence="8">Sigma-70, region 4</fullName>
    </submittedName>
</protein>
<evidence type="ECO:0000256" key="5">
    <source>
        <dbReference type="ARBA" id="ARBA00023163"/>
    </source>
</evidence>
<comment type="caution">
    <text evidence="8">The sequence shown here is derived from an EMBL/GenBank/DDBJ whole genome shotgun (WGS) entry which is preliminary data.</text>
</comment>
<keyword evidence="4" id="KW-0238">DNA-binding</keyword>
<dbReference type="SUPFAM" id="SSF88659">
    <property type="entry name" value="Sigma3 and sigma4 domains of RNA polymerase sigma factors"/>
    <property type="match status" value="1"/>
</dbReference>
<feature type="domain" description="RNA polymerase sigma-70 region 2" evidence="6">
    <location>
        <begin position="28"/>
        <end position="94"/>
    </location>
</feature>
<dbReference type="PATRIC" id="fig|1125725.3.peg.397"/>
<dbReference type="Gene3D" id="1.10.10.10">
    <property type="entry name" value="Winged helix-like DNA-binding domain superfamily/Winged helix DNA-binding domain"/>
    <property type="match status" value="1"/>
</dbReference>
<dbReference type="PANTHER" id="PTHR43133">
    <property type="entry name" value="RNA POLYMERASE ECF-TYPE SIGMA FACTO"/>
    <property type="match status" value="1"/>
</dbReference>
<evidence type="ECO:0000313" key="9">
    <source>
        <dbReference type="EMBL" id="ERK02650.1"/>
    </source>
</evidence>